<dbReference type="AlphaFoldDB" id="A0A9W6BES0"/>
<keyword evidence="2" id="KW-1185">Reference proteome</keyword>
<comment type="caution">
    <text evidence="1">The sequence shown here is derived from an EMBL/GenBank/DDBJ whole genome shotgun (WGS) entry which is preliminary data.</text>
</comment>
<name>A0A9W6BES0_9CHLO</name>
<accession>A0A9W6BES0</accession>
<proteinExistence type="predicted"/>
<dbReference type="Proteomes" id="UP001165080">
    <property type="component" value="Unassembled WGS sequence"/>
</dbReference>
<dbReference type="OrthoDB" id="540767at2759"/>
<gene>
    <name evidence="1" type="primary">PLEST000068</name>
    <name evidence="1" type="ORF">PLESTB_000382200</name>
</gene>
<sequence length="116" mass="12388">MVVLRKTPLSGRRPVATWAIAALALVAILALSALRVRAVDESKCEGAMKLQSDPATAAFKACAGANPIPMNCCIKLAPFVQYAECLQVPKYRQIADSFLAPEVNVSRALRDCLGSN</sequence>
<dbReference type="EMBL" id="BRXU01000003">
    <property type="protein sequence ID" value="GLC50465.1"/>
    <property type="molecule type" value="Genomic_DNA"/>
</dbReference>
<protein>
    <submittedName>
        <fullName evidence="1">Uncharacterized protein</fullName>
    </submittedName>
</protein>
<reference evidence="1 2" key="1">
    <citation type="journal article" date="2023" name="Commun. Biol.">
        <title>Reorganization of the ancestral sex-determining regions during the evolution of trioecy in Pleodorina starrii.</title>
        <authorList>
            <person name="Takahashi K."/>
            <person name="Suzuki S."/>
            <person name="Kawai-Toyooka H."/>
            <person name="Yamamoto K."/>
            <person name="Hamaji T."/>
            <person name="Ootsuki R."/>
            <person name="Yamaguchi H."/>
            <person name="Kawachi M."/>
            <person name="Higashiyama T."/>
            <person name="Nozaki H."/>
        </authorList>
    </citation>
    <scope>NUCLEOTIDE SEQUENCE [LARGE SCALE GENOMIC DNA]</scope>
    <source>
        <strain evidence="1 2">NIES-4479</strain>
    </source>
</reference>
<evidence type="ECO:0000313" key="2">
    <source>
        <dbReference type="Proteomes" id="UP001165080"/>
    </source>
</evidence>
<evidence type="ECO:0000313" key="1">
    <source>
        <dbReference type="EMBL" id="GLC50465.1"/>
    </source>
</evidence>
<organism evidence="1 2">
    <name type="scientific">Pleodorina starrii</name>
    <dbReference type="NCBI Taxonomy" id="330485"/>
    <lineage>
        <taxon>Eukaryota</taxon>
        <taxon>Viridiplantae</taxon>
        <taxon>Chlorophyta</taxon>
        <taxon>core chlorophytes</taxon>
        <taxon>Chlorophyceae</taxon>
        <taxon>CS clade</taxon>
        <taxon>Chlamydomonadales</taxon>
        <taxon>Volvocaceae</taxon>
        <taxon>Pleodorina</taxon>
    </lineage>
</organism>